<reference evidence="1" key="2">
    <citation type="submission" date="2020-08" db="EMBL/GenBank/DDBJ databases">
        <authorList>
            <person name="Chen M."/>
            <person name="Teng W."/>
            <person name="Zhao L."/>
            <person name="Hu C."/>
            <person name="Zhou Y."/>
            <person name="Han B."/>
            <person name="Song L."/>
            <person name="Shu W."/>
        </authorList>
    </citation>
    <scope>NUCLEOTIDE SEQUENCE</scope>
    <source>
        <strain evidence="1">FACHB-1375</strain>
    </source>
</reference>
<organism evidence="1 2">
    <name type="scientific">Aerosakkonema funiforme FACHB-1375</name>
    <dbReference type="NCBI Taxonomy" id="2949571"/>
    <lineage>
        <taxon>Bacteria</taxon>
        <taxon>Bacillati</taxon>
        <taxon>Cyanobacteriota</taxon>
        <taxon>Cyanophyceae</taxon>
        <taxon>Oscillatoriophycideae</taxon>
        <taxon>Aerosakkonematales</taxon>
        <taxon>Aerosakkonemataceae</taxon>
        <taxon>Aerosakkonema</taxon>
    </lineage>
</organism>
<comment type="caution">
    <text evidence="1">The sequence shown here is derived from an EMBL/GenBank/DDBJ whole genome shotgun (WGS) entry which is preliminary data.</text>
</comment>
<proteinExistence type="predicted"/>
<reference evidence="1" key="1">
    <citation type="journal article" date="2015" name="ISME J.">
        <title>Draft Genome Sequence of Streptomyces incarnatus NRRL8089, which Produces the Nucleoside Antibiotic Sinefungin.</title>
        <authorList>
            <person name="Oshima K."/>
            <person name="Hattori M."/>
            <person name="Shimizu H."/>
            <person name="Fukuda K."/>
            <person name="Nemoto M."/>
            <person name="Inagaki K."/>
            <person name="Tamura T."/>
        </authorList>
    </citation>
    <scope>NUCLEOTIDE SEQUENCE</scope>
    <source>
        <strain evidence="1">FACHB-1375</strain>
    </source>
</reference>
<protein>
    <submittedName>
        <fullName evidence="1">Glycosyltransferase family 1 protein</fullName>
    </submittedName>
</protein>
<dbReference type="RefSeq" id="WP_190461351.1">
    <property type="nucleotide sequence ID" value="NZ_JACJPW010000002.1"/>
</dbReference>
<evidence type="ECO:0000313" key="2">
    <source>
        <dbReference type="Proteomes" id="UP000641646"/>
    </source>
</evidence>
<keyword evidence="2" id="KW-1185">Reference proteome</keyword>
<sequence>MTTSAQVTCITPGLPPAIDGVGDYALNVARQLRQDFSIETHFIVGNPSWAGTKEIDRFGIGQVSERSVDRLWSLLDSNSQKTATILLHYVGYGYAKRGCPFWLVNALEKWRKVNNNGSLVTMFHELYATGPIWASSFWLSPVQKNLAVRLARLSDRCLTSHQGYAQIIHELSSGKHSQIPAIPVFSNIGEPKQVPPLAHRPRSLVVFGSSSNRLRVYQRSLSNLVLTCQQLEIEEIWDVGPPTGLDLSKIDGIPVVVMGKKTAAEISAILLNSVAGFFDYHTQYLAKSGVFAAYSAHGTIPIGIFYNALQMDGLEAGKHYWLADRPTARLSLEVGQAIADNAYTWYQSHNLSVQAKTFATQLLSQNN</sequence>
<dbReference type="AlphaFoldDB" id="A0A926ZEM5"/>
<dbReference type="Proteomes" id="UP000641646">
    <property type="component" value="Unassembled WGS sequence"/>
</dbReference>
<gene>
    <name evidence="1" type="ORF">H6G03_01515</name>
</gene>
<dbReference type="SUPFAM" id="SSF53756">
    <property type="entry name" value="UDP-Glycosyltransferase/glycogen phosphorylase"/>
    <property type="match status" value="1"/>
</dbReference>
<dbReference type="EMBL" id="JACJPW010000002">
    <property type="protein sequence ID" value="MBD2179799.1"/>
    <property type="molecule type" value="Genomic_DNA"/>
</dbReference>
<name>A0A926ZEM5_9CYAN</name>
<evidence type="ECO:0000313" key="1">
    <source>
        <dbReference type="EMBL" id="MBD2179799.1"/>
    </source>
</evidence>
<accession>A0A926ZEM5</accession>